<dbReference type="Gene3D" id="1.10.3210.10">
    <property type="entry name" value="Hypothetical protein af1432"/>
    <property type="match status" value="1"/>
</dbReference>
<dbReference type="GO" id="GO:0031125">
    <property type="term" value="P:rRNA 3'-end processing"/>
    <property type="evidence" value="ECO:0007669"/>
    <property type="project" value="TreeGrafter"/>
</dbReference>
<keyword evidence="4" id="KW-1185">Reference proteome</keyword>
<sequence>MKSTEILPLSVLKQRATEGRLEAAVHGQVETLTKKETRDGKPFWELVLADAEAKITLRAWSDSPAFAACEEMSVGTFLEVTGAFAHNGGFGLDAKQWNCRELTAEERDTLLAGSPELREKQGADFAFIEQTVGAIADPRLRELAVLFLTEYGPRFRRAAAARGNHHARRGGLVEHVAQMMRGALAVAGAYPFLNRDLLVAGVLFHDSGKLWENSLPADGFVMPFDERGEMLGHITIGIELVNALWRKVLATEVAAGWAALLPASEDVRLHLLHLLAAHHGELQFGSPVVPKTPEAWALHYVDNLDAKMEMMTQAYATSRQLGPRIQERVWPLPGNLVAPLEKFTPAEES</sequence>
<proteinExistence type="predicted"/>
<keyword evidence="3" id="KW-0347">Helicase</keyword>
<reference evidence="3 4" key="1">
    <citation type="journal article" date="2011" name="J. Bacteriol.">
        <title>Genome sequence of Chthoniobacter flavus Ellin428, an aerobic heterotrophic soil bacterium.</title>
        <authorList>
            <person name="Kant R."/>
            <person name="van Passel M.W."/>
            <person name="Palva A."/>
            <person name="Lucas S."/>
            <person name="Lapidus A."/>
            <person name="Glavina Del Rio T."/>
            <person name="Dalin E."/>
            <person name="Tice H."/>
            <person name="Bruce D."/>
            <person name="Goodwin L."/>
            <person name="Pitluck S."/>
            <person name="Larimer F.W."/>
            <person name="Land M.L."/>
            <person name="Hauser L."/>
            <person name="Sangwan P."/>
            <person name="de Vos W.M."/>
            <person name="Janssen P.H."/>
            <person name="Smidt H."/>
        </authorList>
    </citation>
    <scope>NUCLEOTIDE SEQUENCE [LARGE SCALE GENOMIC DNA]</scope>
    <source>
        <strain evidence="3 4">Ellin428</strain>
    </source>
</reference>
<evidence type="ECO:0000259" key="2">
    <source>
        <dbReference type="SMART" id="SM00471"/>
    </source>
</evidence>
<evidence type="ECO:0000313" key="4">
    <source>
        <dbReference type="Proteomes" id="UP000005824"/>
    </source>
</evidence>
<keyword evidence="1" id="KW-0378">Hydrolase</keyword>
<dbReference type="AlphaFoldDB" id="B4D8R3"/>
<dbReference type="PANTHER" id="PTHR37294:SF1">
    <property type="entry name" value="3'-5' EXORIBONUCLEASE YHAM"/>
    <property type="match status" value="1"/>
</dbReference>
<protein>
    <submittedName>
        <fullName evidence="3">Nucleic acid binding OB-fold tRNA/helicase-type</fullName>
    </submittedName>
</protein>
<dbReference type="InterPro" id="IPR006674">
    <property type="entry name" value="HD_domain"/>
</dbReference>
<accession>B4D8R3</accession>
<dbReference type="Pfam" id="PF01966">
    <property type="entry name" value="HD"/>
    <property type="match status" value="1"/>
</dbReference>
<keyword evidence="3" id="KW-0067">ATP-binding</keyword>
<evidence type="ECO:0000256" key="1">
    <source>
        <dbReference type="ARBA" id="ARBA00022801"/>
    </source>
</evidence>
<organism evidence="3 4">
    <name type="scientific">Chthoniobacter flavus Ellin428</name>
    <dbReference type="NCBI Taxonomy" id="497964"/>
    <lineage>
        <taxon>Bacteria</taxon>
        <taxon>Pseudomonadati</taxon>
        <taxon>Verrucomicrobiota</taxon>
        <taxon>Spartobacteria</taxon>
        <taxon>Chthoniobacterales</taxon>
        <taxon>Chthoniobacteraceae</taxon>
        <taxon>Chthoniobacter</taxon>
    </lineage>
</organism>
<dbReference type="SMART" id="SM00471">
    <property type="entry name" value="HDc"/>
    <property type="match status" value="1"/>
</dbReference>
<dbReference type="STRING" id="497964.CfE428DRAFT_5303"/>
<gene>
    <name evidence="3" type="ORF">CfE428DRAFT_5303</name>
</gene>
<comment type="caution">
    <text evidence="3">The sequence shown here is derived from an EMBL/GenBank/DDBJ whole genome shotgun (WGS) entry which is preliminary data.</text>
</comment>
<dbReference type="EMBL" id="ABVL01000023">
    <property type="protein sequence ID" value="EDY17121.1"/>
    <property type="molecule type" value="Genomic_DNA"/>
</dbReference>
<dbReference type="GO" id="GO:0016787">
    <property type="term" value="F:hydrolase activity"/>
    <property type="evidence" value="ECO:0007669"/>
    <property type="project" value="UniProtKB-KW"/>
</dbReference>
<dbReference type="InterPro" id="IPR050798">
    <property type="entry name" value="YhaM_exoribonuc/phosphodiest"/>
</dbReference>
<dbReference type="InterPro" id="IPR003607">
    <property type="entry name" value="HD/PDEase_dom"/>
</dbReference>
<evidence type="ECO:0000313" key="3">
    <source>
        <dbReference type="EMBL" id="EDY17121.1"/>
    </source>
</evidence>
<dbReference type="InParanoid" id="B4D8R3"/>
<dbReference type="eggNOG" id="COG3481">
    <property type="taxonomic scope" value="Bacteria"/>
</dbReference>
<dbReference type="Proteomes" id="UP000005824">
    <property type="component" value="Unassembled WGS sequence"/>
</dbReference>
<dbReference type="RefSeq" id="WP_006982624.1">
    <property type="nucleotide sequence ID" value="NZ_ABVL01000023.1"/>
</dbReference>
<dbReference type="SUPFAM" id="SSF109604">
    <property type="entry name" value="HD-domain/PDEase-like"/>
    <property type="match status" value="1"/>
</dbReference>
<name>B4D8R3_9BACT</name>
<dbReference type="PANTHER" id="PTHR37294">
    <property type="entry name" value="3'-5' EXORIBONUCLEASE YHAM"/>
    <property type="match status" value="1"/>
</dbReference>
<feature type="domain" description="HD/PDEase" evidence="2">
    <location>
        <begin position="168"/>
        <end position="316"/>
    </location>
</feature>
<dbReference type="GO" id="GO:0004386">
    <property type="term" value="F:helicase activity"/>
    <property type="evidence" value="ECO:0007669"/>
    <property type="project" value="UniProtKB-KW"/>
</dbReference>
<keyword evidence="3" id="KW-0547">Nucleotide-binding</keyword>